<dbReference type="InterPro" id="IPR001245">
    <property type="entry name" value="Ser-Thr/Tyr_kinase_cat_dom"/>
</dbReference>
<dbReference type="GO" id="GO:0007165">
    <property type="term" value="P:signal transduction"/>
    <property type="evidence" value="ECO:0007669"/>
    <property type="project" value="TreeGrafter"/>
</dbReference>
<organism evidence="2 3">
    <name type="scientific">Rhizophagus clarus</name>
    <dbReference type="NCBI Taxonomy" id="94130"/>
    <lineage>
        <taxon>Eukaryota</taxon>
        <taxon>Fungi</taxon>
        <taxon>Fungi incertae sedis</taxon>
        <taxon>Mucoromycota</taxon>
        <taxon>Glomeromycotina</taxon>
        <taxon>Glomeromycetes</taxon>
        <taxon>Glomerales</taxon>
        <taxon>Glomeraceae</taxon>
        <taxon>Rhizophagus</taxon>
    </lineage>
</organism>
<dbReference type="PROSITE" id="PS50011">
    <property type="entry name" value="PROTEIN_KINASE_DOM"/>
    <property type="match status" value="1"/>
</dbReference>
<dbReference type="InterPro" id="IPR050167">
    <property type="entry name" value="Ser_Thr_protein_kinase"/>
</dbReference>
<dbReference type="PANTHER" id="PTHR23257">
    <property type="entry name" value="SERINE-THREONINE PROTEIN KINASE"/>
    <property type="match status" value="1"/>
</dbReference>
<reference evidence="2 3" key="1">
    <citation type="submission" date="2017-11" db="EMBL/GenBank/DDBJ databases">
        <title>The genome of Rhizophagus clarus HR1 reveals common genetic basis of auxotrophy among arbuscular mycorrhizal fungi.</title>
        <authorList>
            <person name="Kobayashi Y."/>
        </authorList>
    </citation>
    <scope>NUCLEOTIDE SEQUENCE [LARGE SCALE GENOMIC DNA]</scope>
    <source>
        <strain evidence="2 3">HR1</strain>
    </source>
</reference>
<sequence length="226" mass="25875">MISIINEYYGISQHPITLNFMIITVYYKSGDLIHYITNNFFSITWKEKLKYLGDIIYGLYKLHRANIIHKDLHSGNIFIDNLTLFKSAAISDLGLSKSSLDNNNDEIYGIIPYVAPEVLQGQKYTKASDVYSFGKRGIDNQIKDDNNDTVIRSLENENTDYLTKELKFDIEENKNSSGSRLPGKLSLTFNPFSVQDDIYYVESKYNDIMLNFAKNSGQIVLCQACK</sequence>
<evidence type="ECO:0000259" key="1">
    <source>
        <dbReference type="PROSITE" id="PS50011"/>
    </source>
</evidence>
<dbReference type="GO" id="GO:0005737">
    <property type="term" value="C:cytoplasm"/>
    <property type="evidence" value="ECO:0007669"/>
    <property type="project" value="TreeGrafter"/>
</dbReference>
<dbReference type="EMBL" id="BEXD01001090">
    <property type="protein sequence ID" value="GBB92191.1"/>
    <property type="molecule type" value="Genomic_DNA"/>
</dbReference>
<dbReference type="GO" id="GO:0005524">
    <property type="term" value="F:ATP binding"/>
    <property type="evidence" value="ECO:0007669"/>
    <property type="project" value="InterPro"/>
</dbReference>
<gene>
    <name evidence="2" type="ORF">RclHR1_01980016</name>
</gene>
<dbReference type="Gene3D" id="1.10.510.10">
    <property type="entry name" value="Transferase(Phosphotransferase) domain 1"/>
    <property type="match status" value="1"/>
</dbReference>
<feature type="domain" description="Protein kinase" evidence="1">
    <location>
        <begin position="1"/>
        <end position="226"/>
    </location>
</feature>
<comment type="caution">
    <text evidence="2">The sequence shown here is derived from an EMBL/GenBank/DDBJ whole genome shotgun (WGS) entry which is preliminary data.</text>
</comment>
<name>A0A2Z6R5F2_9GLOM</name>
<dbReference type="Proteomes" id="UP000247702">
    <property type="component" value="Unassembled WGS sequence"/>
</dbReference>
<evidence type="ECO:0000313" key="2">
    <source>
        <dbReference type="EMBL" id="GBB92191.1"/>
    </source>
</evidence>
<dbReference type="PANTHER" id="PTHR23257:SF963">
    <property type="entry name" value="AT08303P"/>
    <property type="match status" value="1"/>
</dbReference>
<dbReference type="Pfam" id="PF07714">
    <property type="entry name" value="PK_Tyr_Ser-Thr"/>
    <property type="match status" value="1"/>
</dbReference>
<accession>A0A2Z6R5F2</accession>
<dbReference type="SUPFAM" id="SSF56112">
    <property type="entry name" value="Protein kinase-like (PK-like)"/>
    <property type="match status" value="1"/>
</dbReference>
<dbReference type="GO" id="GO:0004672">
    <property type="term" value="F:protein kinase activity"/>
    <property type="evidence" value="ECO:0007669"/>
    <property type="project" value="InterPro"/>
</dbReference>
<keyword evidence="3" id="KW-1185">Reference proteome</keyword>
<protein>
    <recommendedName>
        <fullName evidence="1">Protein kinase domain-containing protein</fullName>
    </recommendedName>
</protein>
<proteinExistence type="predicted"/>
<evidence type="ECO:0000313" key="3">
    <source>
        <dbReference type="Proteomes" id="UP000247702"/>
    </source>
</evidence>
<dbReference type="InterPro" id="IPR000719">
    <property type="entry name" value="Prot_kinase_dom"/>
</dbReference>
<dbReference type="InterPro" id="IPR011009">
    <property type="entry name" value="Kinase-like_dom_sf"/>
</dbReference>
<dbReference type="AlphaFoldDB" id="A0A2Z6R5F2"/>